<dbReference type="AlphaFoldDB" id="A0AAD6LND0"/>
<protein>
    <submittedName>
        <fullName evidence="1">Uncharacterized protein</fullName>
    </submittedName>
</protein>
<reference evidence="1" key="1">
    <citation type="journal article" date="2023" name="Mol. Ecol. Resour.">
        <title>Chromosome-level genome assembly of a triploid poplar Populus alba 'Berolinensis'.</title>
        <authorList>
            <person name="Chen S."/>
            <person name="Yu Y."/>
            <person name="Wang X."/>
            <person name="Wang S."/>
            <person name="Zhang T."/>
            <person name="Zhou Y."/>
            <person name="He R."/>
            <person name="Meng N."/>
            <person name="Wang Y."/>
            <person name="Liu W."/>
            <person name="Liu Z."/>
            <person name="Liu J."/>
            <person name="Guo Q."/>
            <person name="Huang H."/>
            <person name="Sederoff R.R."/>
            <person name="Wang G."/>
            <person name="Qu G."/>
            <person name="Chen S."/>
        </authorList>
    </citation>
    <scope>NUCLEOTIDE SEQUENCE</scope>
    <source>
        <strain evidence="1">SC-2020</strain>
    </source>
</reference>
<sequence length="106" mass="12356">MARQMVNGFVCHIEDRYTSRFTDRPCMITHLGGESCLRRQYFYSRGSLLVLFAWTENVTGEVCTDLGFSMIVNYGNFNLFIILIKFRTAHRIYQVTVTRFITNQPG</sequence>
<dbReference type="EMBL" id="JAQIZT010000015">
    <property type="protein sequence ID" value="KAJ6969614.1"/>
    <property type="molecule type" value="Genomic_DNA"/>
</dbReference>
<dbReference type="Proteomes" id="UP001164929">
    <property type="component" value="Chromosome 15"/>
</dbReference>
<evidence type="ECO:0000313" key="1">
    <source>
        <dbReference type="EMBL" id="KAJ6969614.1"/>
    </source>
</evidence>
<proteinExistence type="predicted"/>
<comment type="caution">
    <text evidence="1">The sequence shown here is derived from an EMBL/GenBank/DDBJ whole genome shotgun (WGS) entry which is preliminary data.</text>
</comment>
<organism evidence="1 2">
    <name type="scientific">Populus alba x Populus x berolinensis</name>
    <dbReference type="NCBI Taxonomy" id="444605"/>
    <lineage>
        <taxon>Eukaryota</taxon>
        <taxon>Viridiplantae</taxon>
        <taxon>Streptophyta</taxon>
        <taxon>Embryophyta</taxon>
        <taxon>Tracheophyta</taxon>
        <taxon>Spermatophyta</taxon>
        <taxon>Magnoliopsida</taxon>
        <taxon>eudicotyledons</taxon>
        <taxon>Gunneridae</taxon>
        <taxon>Pentapetalae</taxon>
        <taxon>rosids</taxon>
        <taxon>fabids</taxon>
        <taxon>Malpighiales</taxon>
        <taxon>Salicaceae</taxon>
        <taxon>Saliceae</taxon>
        <taxon>Populus</taxon>
    </lineage>
</organism>
<evidence type="ECO:0000313" key="2">
    <source>
        <dbReference type="Proteomes" id="UP001164929"/>
    </source>
</evidence>
<accession>A0AAD6LND0</accession>
<gene>
    <name evidence="1" type="ORF">NC653_034219</name>
</gene>
<keyword evidence="2" id="KW-1185">Reference proteome</keyword>
<name>A0AAD6LND0_9ROSI</name>